<evidence type="ECO:0008006" key="3">
    <source>
        <dbReference type="Google" id="ProtNLM"/>
    </source>
</evidence>
<reference evidence="1 2" key="1">
    <citation type="journal article" date="2011" name="ISME J.">
        <title>Community ecology of hot spring cyanobacterial mats: predominant populations and their functional potential.</title>
        <authorList>
            <person name="Klatt C.G."/>
            <person name="Wood J.M."/>
            <person name="Rusch D.B."/>
            <person name="Bateson M.M."/>
            <person name="Hamamura N."/>
            <person name="Heidelberg J.F."/>
            <person name="Grossman A.R."/>
            <person name="Bhaya D."/>
            <person name="Cohan F.M."/>
            <person name="Kuhl M."/>
            <person name="Bryant D.A."/>
            <person name="Ward D.M."/>
        </authorList>
    </citation>
    <scope>NUCLEOTIDE SEQUENCE [LARGE SCALE GENOMIC DNA]</scope>
    <source>
        <strain evidence="1">OS</strain>
    </source>
</reference>
<accession>A0A395M3S1</accession>
<gene>
    <name evidence="1" type="ORF">D0433_00050</name>
</gene>
<dbReference type="AlphaFoldDB" id="A0A395M3S1"/>
<comment type="caution">
    <text evidence="1">The sequence shown here is derived from an EMBL/GenBank/DDBJ whole genome shotgun (WGS) entry which is preliminary data.</text>
</comment>
<dbReference type="Proteomes" id="UP000266389">
    <property type="component" value="Unassembled WGS sequence"/>
</dbReference>
<proteinExistence type="predicted"/>
<dbReference type="InterPro" id="IPR011322">
    <property type="entry name" value="N-reg_PII-like_a/b"/>
</dbReference>
<protein>
    <recommendedName>
        <fullName evidence="3">DUF2007 domain-containing protein</fullName>
    </recommendedName>
</protein>
<sequence>MQSFFSESQPQCCWRELAHLSSPIEAELLRAYLAASNIEVWIYSKRDFMLHSISATEPVCLLVRADCYDDAVRLMIELDAQAPNWEIDN</sequence>
<evidence type="ECO:0000313" key="1">
    <source>
        <dbReference type="EMBL" id="RFM25459.1"/>
    </source>
</evidence>
<evidence type="ECO:0000313" key="2">
    <source>
        <dbReference type="Proteomes" id="UP000266389"/>
    </source>
</evidence>
<dbReference type="SUPFAM" id="SSF54913">
    <property type="entry name" value="GlnB-like"/>
    <property type="match status" value="1"/>
</dbReference>
<organism evidence="1 2">
    <name type="scientific">Candidatus Thermochlorobacter aerophilus</name>
    <dbReference type="NCBI Taxonomy" id="1868324"/>
    <lineage>
        <taxon>Bacteria</taxon>
        <taxon>Pseudomonadati</taxon>
        <taxon>Chlorobiota</taxon>
        <taxon>Chlorobiia</taxon>
        <taxon>Chlorobiales</taxon>
        <taxon>Candidatus Thermochlorobacteriaceae</taxon>
        <taxon>Candidatus Thermochlorobacter</taxon>
    </lineage>
</organism>
<name>A0A395M3S1_9BACT</name>
<dbReference type="EMBL" id="PHFL01000001">
    <property type="protein sequence ID" value="RFM25459.1"/>
    <property type="molecule type" value="Genomic_DNA"/>
</dbReference>